<reference evidence="4 5" key="2">
    <citation type="submission" date="2019-09" db="EMBL/GenBank/DDBJ databases">
        <authorList>
            <person name="Mazur A."/>
        </authorList>
    </citation>
    <scope>NUCLEOTIDE SEQUENCE [LARGE SCALE GENOMIC DNA]</scope>
    <source>
        <strain evidence="4 5">3729k</strain>
    </source>
</reference>
<accession>A0A5B2ZAZ0</accession>
<dbReference type="PANTHER" id="PTHR34351:SF1">
    <property type="entry name" value="SLR1927 PROTEIN"/>
    <property type="match status" value="1"/>
</dbReference>
<reference evidence="4 5" key="1">
    <citation type="submission" date="2019-09" db="EMBL/GenBank/DDBJ databases">
        <title>Arenimonas chukotkensis sp. nov., a bacterium isolated from Chukotka hot spring, Arctic region, Russia.</title>
        <authorList>
            <person name="Zayulina K.S."/>
            <person name="Prokofeva M.I."/>
            <person name="Elcheninov A.G."/>
            <person name="Novikov A."/>
            <person name="Kochetkova T.V."/>
            <person name="Kublanov I.V."/>
        </authorList>
    </citation>
    <scope>NUCLEOTIDE SEQUENCE [LARGE SCALE GENOMIC DNA]</scope>
    <source>
        <strain evidence="4 5">3729k</strain>
    </source>
</reference>
<dbReference type="InterPro" id="IPR002881">
    <property type="entry name" value="DUF58"/>
</dbReference>
<sequence length="316" mass="35792">MVERLSERLSSLPLVRPRRPEVLPVRVDRRRVYILPTGFGLFLGLMLLAMLVGGLNYNNNPALLLAFLLLAVAHNSLVQSHLLLSGLRLRALHAEPVHAGQPLRLRLAFEAQGKHDRPGLELRLGDAHARFDLAPGERREVGLPCPTRQRGWLRPGRIRLSTIRPLGLARAWCWLQPDVRLLVYPAPEAEPVPLPDSGGEGAARRSRSSGEQPDHLREYRPGDPMRQIAWKSSARNQRLLVREYEASAQRELDLDWYALTGLAHEARIRRLTRWVIEAEREGRRYRLSLPGQRIGPGRGPEHRHACLRALALMPHA</sequence>
<keyword evidence="5" id="KW-1185">Reference proteome</keyword>
<dbReference type="PANTHER" id="PTHR34351">
    <property type="entry name" value="SLR1927 PROTEIN-RELATED"/>
    <property type="match status" value="1"/>
</dbReference>
<evidence type="ECO:0000313" key="4">
    <source>
        <dbReference type="EMBL" id="KAA2285858.1"/>
    </source>
</evidence>
<organism evidence="4 5">
    <name type="scientific">Arenimonas fontis</name>
    <dbReference type="NCBI Taxonomy" id="2608255"/>
    <lineage>
        <taxon>Bacteria</taxon>
        <taxon>Pseudomonadati</taxon>
        <taxon>Pseudomonadota</taxon>
        <taxon>Gammaproteobacteria</taxon>
        <taxon>Lysobacterales</taxon>
        <taxon>Lysobacteraceae</taxon>
        <taxon>Arenimonas</taxon>
    </lineage>
</organism>
<feature type="domain" description="DUF58" evidence="3">
    <location>
        <begin position="216"/>
        <end position="251"/>
    </location>
</feature>
<feature type="transmembrane region" description="Helical" evidence="2">
    <location>
        <begin position="63"/>
        <end position="84"/>
    </location>
</feature>
<evidence type="ECO:0000256" key="1">
    <source>
        <dbReference type="SAM" id="MobiDB-lite"/>
    </source>
</evidence>
<evidence type="ECO:0000259" key="3">
    <source>
        <dbReference type="Pfam" id="PF01882"/>
    </source>
</evidence>
<dbReference type="AlphaFoldDB" id="A0A5B2ZAZ0"/>
<dbReference type="Pfam" id="PF01882">
    <property type="entry name" value="DUF58"/>
    <property type="match status" value="1"/>
</dbReference>
<dbReference type="Proteomes" id="UP000322165">
    <property type="component" value="Unassembled WGS sequence"/>
</dbReference>
<keyword evidence="2" id="KW-0472">Membrane</keyword>
<comment type="caution">
    <text evidence="4">The sequence shown here is derived from an EMBL/GenBank/DDBJ whole genome shotgun (WGS) entry which is preliminary data.</text>
</comment>
<feature type="region of interest" description="Disordered" evidence="1">
    <location>
        <begin position="190"/>
        <end position="223"/>
    </location>
</feature>
<gene>
    <name evidence="4" type="ORF">F0415_03065</name>
</gene>
<name>A0A5B2ZAZ0_9GAMM</name>
<keyword evidence="2" id="KW-0812">Transmembrane</keyword>
<dbReference type="EMBL" id="VUOD01000002">
    <property type="protein sequence ID" value="KAA2285858.1"/>
    <property type="molecule type" value="Genomic_DNA"/>
</dbReference>
<evidence type="ECO:0000256" key="2">
    <source>
        <dbReference type="SAM" id="Phobius"/>
    </source>
</evidence>
<keyword evidence="2" id="KW-1133">Transmembrane helix</keyword>
<proteinExistence type="predicted"/>
<feature type="compositionally biased region" description="Basic and acidic residues" evidence="1">
    <location>
        <begin position="212"/>
        <end position="223"/>
    </location>
</feature>
<evidence type="ECO:0000313" key="5">
    <source>
        <dbReference type="Proteomes" id="UP000322165"/>
    </source>
</evidence>
<feature type="transmembrane region" description="Helical" evidence="2">
    <location>
        <begin position="32"/>
        <end position="57"/>
    </location>
</feature>
<protein>
    <submittedName>
        <fullName evidence="4">DUF58 domain-containing protein</fullName>
    </submittedName>
</protein>